<gene>
    <name evidence="1" type="ORF">LCGC14_2428350</name>
</gene>
<proteinExistence type="predicted"/>
<dbReference type="EMBL" id="LAZR01037085">
    <property type="protein sequence ID" value="KKL23145.1"/>
    <property type="molecule type" value="Genomic_DNA"/>
</dbReference>
<comment type="caution">
    <text evidence="1">The sequence shown here is derived from an EMBL/GenBank/DDBJ whole genome shotgun (WGS) entry which is preliminary data.</text>
</comment>
<name>A0A0F9BMS8_9ZZZZ</name>
<feature type="non-terminal residue" evidence="1">
    <location>
        <position position="25"/>
    </location>
</feature>
<dbReference type="AlphaFoldDB" id="A0A0F9BMS8"/>
<organism evidence="1">
    <name type="scientific">marine sediment metagenome</name>
    <dbReference type="NCBI Taxonomy" id="412755"/>
    <lineage>
        <taxon>unclassified sequences</taxon>
        <taxon>metagenomes</taxon>
        <taxon>ecological metagenomes</taxon>
    </lineage>
</organism>
<sequence length="25" mass="2867">MGFAHQIDIFIPYLGVKYLNAKSKI</sequence>
<accession>A0A0F9BMS8</accession>
<reference evidence="1" key="1">
    <citation type="journal article" date="2015" name="Nature">
        <title>Complex archaea that bridge the gap between prokaryotes and eukaryotes.</title>
        <authorList>
            <person name="Spang A."/>
            <person name="Saw J.H."/>
            <person name="Jorgensen S.L."/>
            <person name="Zaremba-Niedzwiedzka K."/>
            <person name="Martijn J."/>
            <person name="Lind A.E."/>
            <person name="van Eijk R."/>
            <person name="Schleper C."/>
            <person name="Guy L."/>
            <person name="Ettema T.J."/>
        </authorList>
    </citation>
    <scope>NUCLEOTIDE SEQUENCE</scope>
</reference>
<evidence type="ECO:0000313" key="1">
    <source>
        <dbReference type="EMBL" id="KKL23145.1"/>
    </source>
</evidence>
<protein>
    <submittedName>
        <fullName evidence="1">Uncharacterized protein</fullName>
    </submittedName>
</protein>